<proteinExistence type="predicted"/>
<gene>
    <name evidence="6" type="ORF">BDV95DRAFT_316399</name>
</gene>
<dbReference type="PANTHER" id="PTHR45969:SF69">
    <property type="entry name" value="FINGER DOMAIN PROTEIN, PUTATIVE (AFU_ORTHOLOGUE AFUA_3G12190)-RELATED"/>
    <property type="match status" value="1"/>
</dbReference>
<dbReference type="InterPro" id="IPR013083">
    <property type="entry name" value="Znf_RING/FYVE/PHD"/>
</dbReference>
<accession>A0A7C8MF38</accession>
<dbReference type="AlphaFoldDB" id="A0A7C8MF38"/>
<dbReference type="Pfam" id="PF13639">
    <property type="entry name" value="zf-RING_2"/>
    <property type="match status" value="1"/>
</dbReference>
<dbReference type="SMART" id="SM00184">
    <property type="entry name" value="RING"/>
    <property type="match status" value="1"/>
</dbReference>
<dbReference type="GO" id="GO:0008270">
    <property type="term" value="F:zinc ion binding"/>
    <property type="evidence" value="ECO:0007669"/>
    <property type="project" value="UniProtKB-KW"/>
</dbReference>
<keyword evidence="2 4" id="KW-0863">Zinc-finger</keyword>
<sequence length="350" mass="39727">MDQILIRPVLPSKAEYLGTLISAHPPADDPRCPICFDDWDHQRQFIVRIRECQHTFHYTCLLDWFNSSTTDQSNTCPNCRTKLFRPVEGVDSELHEALFLHLETAFEHTLSGTVIAELPRYPEGILQAMKRAVDHTMAYIDVEVMTMNMARMSLADAEDRSRARLPLSDAASEVFLMGLFMDLDFDGNLTTDQFVEMTKARRLHFDQAAAAGKLDGLCDIRFLEDFDVAVHSFGLIVADENGSRVECRLEVAEVNPRGEVVSFVPDVEEDYSWRMSNFMMVNIDKEWDSETETNFYSVSITEECPGALEAVTDDPTSHILTLQDTAGNQLLIRTLLVDEDRADDPRMSLD</sequence>
<evidence type="ECO:0000256" key="3">
    <source>
        <dbReference type="ARBA" id="ARBA00022833"/>
    </source>
</evidence>
<comment type="caution">
    <text evidence="6">The sequence shown here is derived from an EMBL/GenBank/DDBJ whole genome shotgun (WGS) entry which is preliminary data.</text>
</comment>
<organism evidence="6 7">
    <name type="scientific">Massariosphaeria phaeospora</name>
    <dbReference type="NCBI Taxonomy" id="100035"/>
    <lineage>
        <taxon>Eukaryota</taxon>
        <taxon>Fungi</taxon>
        <taxon>Dikarya</taxon>
        <taxon>Ascomycota</taxon>
        <taxon>Pezizomycotina</taxon>
        <taxon>Dothideomycetes</taxon>
        <taxon>Pleosporomycetidae</taxon>
        <taxon>Pleosporales</taxon>
        <taxon>Pleosporales incertae sedis</taxon>
        <taxon>Massariosphaeria</taxon>
    </lineage>
</organism>
<dbReference type="Proteomes" id="UP000481861">
    <property type="component" value="Unassembled WGS sequence"/>
</dbReference>
<keyword evidence="3" id="KW-0862">Zinc</keyword>
<evidence type="ECO:0000259" key="5">
    <source>
        <dbReference type="PROSITE" id="PS50089"/>
    </source>
</evidence>
<feature type="domain" description="RING-type" evidence="5">
    <location>
        <begin position="32"/>
        <end position="80"/>
    </location>
</feature>
<dbReference type="EMBL" id="JAADJZ010000005">
    <property type="protein sequence ID" value="KAF2875381.1"/>
    <property type="molecule type" value="Genomic_DNA"/>
</dbReference>
<evidence type="ECO:0000313" key="7">
    <source>
        <dbReference type="Proteomes" id="UP000481861"/>
    </source>
</evidence>
<reference evidence="6 7" key="1">
    <citation type="submission" date="2020-01" db="EMBL/GenBank/DDBJ databases">
        <authorList>
            <consortium name="DOE Joint Genome Institute"/>
            <person name="Haridas S."/>
            <person name="Albert R."/>
            <person name="Binder M."/>
            <person name="Bloem J."/>
            <person name="Labutti K."/>
            <person name="Salamov A."/>
            <person name="Andreopoulos B."/>
            <person name="Baker S.E."/>
            <person name="Barry K."/>
            <person name="Bills G."/>
            <person name="Bluhm B.H."/>
            <person name="Cannon C."/>
            <person name="Castanera R."/>
            <person name="Culley D.E."/>
            <person name="Daum C."/>
            <person name="Ezra D."/>
            <person name="Gonzalez J.B."/>
            <person name="Henrissat B."/>
            <person name="Kuo A."/>
            <person name="Liang C."/>
            <person name="Lipzen A."/>
            <person name="Lutzoni F."/>
            <person name="Magnuson J."/>
            <person name="Mondo S."/>
            <person name="Nolan M."/>
            <person name="Ohm R."/>
            <person name="Pangilinan J."/>
            <person name="Park H.-J.H."/>
            <person name="Ramirez L."/>
            <person name="Alfaro M."/>
            <person name="Sun H."/>
            <person name="Tritt A."/>
            <person name="Yoshinaga Y."/>
            <person name="Zwiers L.-H.L."/>
            <person name="Turgeon B.G."/>
            <person name="Goodwin S.B."/>
            <person name="Spatafora J.W."/>
            <person name="Crous P.W."/>
            <person name="Grigoriev I.V."/>
        </authorList>
    </citation>
    <scope>NUCLEOTIDE SEQUENCE [LARGE SCALE GENOMIC DNA]</scope>
    <source>
        <strain evidence="6 7">CBS 611.86</strain>
    </source>
</reference>
<keyword evidence="1" id="KW-0479">Metal-binding</keyword>
<dbReference type="GO" id="GO:0016567">
    <property type="term" value="P:protein ubiquitination"/>
    <property type="evidence" value="ECO:0007669"/>
    <property type="project" value="TreeGrafter"/>
</dbReference>
<evidence type="ECO:0000313" key="6">
    <source>
        <dbReference type="EMBL" id="KAF2875381.1"/>
    </source>
</evidence>
<name>A0A7C8MF38_9PLEO</name>
<dbReference type="PROSITE" id="PS50089">
    <property type="entry name" value="ZF_RING_2"/>
    <property type="match status" value="1"/>
</dbReference>
<evidence type="ECO:0000256" key="1">
    <source>
        <dbReference type="ARBA" id="ARBA00022723"/>
    </source>
</evidence>
<evidence type="ECO:0000256" key="4">
    <source>
        <dbReference type="PROSITE-ProRule" id="PRU00175"/>
    </source>
</evidence>
<dbReference type="OrthoDB" id="3801318at2759"/>
<keyword evidence="7" id="KW-1185">Reference proteome</keyword>
<dbReference type="GO" id="GO:0061630">
    <property type="term" value="F:ubiquitin protein ligase activity"/>
    <property type="evidence" value="ECO:0007669"/>
    <property type="project" value="TreeGrafter"/>
</dbReference>
<dbReference type="Gene3D" id="3.30.40.10">
    <property type="entry name" value="Zinc/RING finger domain, C3HC4 (zinc finger)"/>
    <property type="match status" value="1"/>
</dbReference>
<dbReference type="InterPro" id="IPR001841">
    <property type="entry name" value="Znf_RING"/>
</dbReference>
<dbReference type="SUPFAM" id="SSF57850">
    <property type="entry name" value="RING/U-box"/>
    <property type="match status" value="1"/>
</dbReference>
<dbReference type="PANTHER" id="PTHR45969">
    <property type="entry name" value="RING ZINC FINGER PROTEIN-RELATED"/>
    <property type="match status" value="1"/>
</dbReference>
<evidence type="ECO:0000256" key="2">
    <source>
        <dbReference type="ARBA" id="ARBA00022771"/>
    </source>
</evidence>
<protein>
    <recommendedName>
        <fullName evidence="5">RING-type domain-containing protein</fullName>
    </recommendedName>
</protein>